<dbReference type="GO" id="GO:0005739">
    <property type="term" value="C:mitochondrion"/>
    <property type="evidence" value="ECO:0007669"/>
    <property type="project" value="TreeGrafter"/>
</dbReference>
<dbReference type="OrthoDB" id="1290869at2759"/>
<dbReference type="GO" id="GO:0016301">
    <property type="term" value="F:kinase activity"/>
    <property type="evidence" value="ECO:0007669"/>
    <property type="project" value="UniProtKB-KW"/>
</dbReference>
<evidence type="ECO:0000313" key="4">
    <source>
        <dbReference type="EMBL" id="OAX78857.1"/>
    </source>
</evidence>
<dbReference type="PANTHER" id="PTHR45890">
    <property type="entry name" value="AARF DOMAIN CONTAINING KINASE 2 (PREDICTED)"/>
    <property type="match status" value="1"/>
</dbReference>
<evidence type="ECO:0000256" key="2">
    <source>
        <dbReference type="SAM" id="Phobius"/>
    </source>
</evidence>
<dbReference type="STRING" id="1658172.A0A1B7NQF3"/>
<keyword evidence="2" id="KW-0472">Membrane</keyword>
<organism evidence="4 5">
    <name type="scientific">Emergomyces africanus</name>
    <dbReference type="NCBI Taxonomy" id="1955775"/>
    <lineage>
        <taxon>Eukaryota</taxon>
        <taxon>Fungi</taxon>
        <taxon>Dikarya</taxon>
        <taxon>Ascomycota</taxon>
        <taxon>Pezizomycotina</taxon>
        <taxon>Eurotiomycetes</taxon>
        <taxon>Eurotiomycetidae</taxon>
        <taxon>Onygenales</taxon>
        <taxon>Ajellomycetaceae</taxon>
        <taxon>Emergomyces</taxon>
    </lineage>
</organism>
<reference evidence="4 5" key="1">
    <citation type="submission" date="2015-07" db="EMBL/GenBank/DDBJ databases">
        <title>Emmonsia species relationships and genome sequence.</title>
        <authorList>
            <person name="Cuomo C.A."/>
            <person name="Schwartz I.S."/>
            <person name="Kenyon C."/>
            <person name="de Hoog G.S."/>
            <person name="Govender N.P."/>
            <person name="Botha A."/>
            <person name="Moreno L."/>
            <person name="de Vries M."/>
            <person name="Munoz J.F."/>
            <person name="Stielow J.B."/>
        </authorList>
    </citation>
    <scope>NUCLEOTIDE SEQUENCE [LARGE SCALE GENOMIC DNA]</scope>
    <source>
        <strain evidence="4 5">CBS 136260</strain>
    </source>
</reference>
<feature type="domain" description="ABC1 atypical kinase-like" evidence="3">
    <location>
        <begin position="330"/>
        <end position="477"/>
    </location>
</feature>
<protein>
    <submittedName>
        <fullName evidence="4">Atypical/ABC1/ABC1-C protein kinase</fullName>
    </submittedName>
</protein>
<sequence>MRTALCLGRVCPNPASLPCRLPHRRILQPPPSTIRSSGSRYIIRQLPRQYHGGNKSIHHRSFQWRKNHHHQPPPDQRQPHAYSTAKTTALLLAAALTPAAFLQLAENGIDDDSTTAESEMLAASREEARRVIPDDMHGIVLFCRSVYIFVDRYLVEPVATALRFLHLVVIFVPVIVTVPAIWIGGRVKRRDRERSGTLWWYGFLVRGMERAGPAFIKLGQWAASRSDIFPPELCAEMSSLHSDAPAHSLHATKRIISKAFKMPFEDIFEEFDEKPLGVGAIAQVYKAKLRPDLVVHDELVADDKPQNLRAKLKKNVDTLVKSSPHRVPSSYVAIKVLHPRVQRIVRRDLRIMAFFAQLINAIPTMEWFSFPDEVKQFGNMMRLQLDLRIEAANLQLFREHFKSRTTAWFPYPYTEYTTREVLVEEFAQGIPLSTFLESGGGVYQQQIAREGLDAFLHMLLIDNFVHADLHPGNIMVRFYKPGQLDLSFKTYKPSTPAKEKIQVDVTEAVLDRLRLHQRDPEKWNAALAEIDQEGYRPQLIFIDTGLVTQLNGHNRRNFLDLFRAVAEFDGYKSGQLMVERCRQPDVVIDPEIFALKMQHLVLAVKGRTFALGNVKIGDVLSQVLYMVRAHHVRLEGDFVNVVISILLLEGIGRSMDPELDLFKSPRLKPNPYLQHRRVAFPYGFEECRARAKLAEDGKCAINQVSSISKV</sequence>
<dbReference type="Proteomes" id="UP000091918">
    <property type="component" value="Unassembled WGS sequence"/>
</dbReference>
<dbReference type="InterPro" id="IPR044095">
    <property type="entry name" value="ADCK2_dom"/>
</dbReference>
<dbReference type="InterPro" id="IPR011009">
    <property type="entry name" value="Kinase-like_dom_sf"/>
</dbReference>
<evidence type="ECO:0000256" key="1">
    <source>
        <dbReference type="ARBA" id="ARBA00009670"/>
    </source>
</evidence>
<keyword evidence="4" id="KW-0808">Transferase</keyword>
<comment type="caution">
    <text evidence="4">The sequence shown here is derived from an EMBL/GenBank/DDBJ whole genome shotgun (WGS) entry which is preliminary data.</text>
</comment>
<keyword evidence="4" id="KW-0418">Kinase</keyword>
<keyword evidence="2" id="KW-0812">Transmembrane</keyword>
<feature type="transmembrane region" description="Helical" evidence="2">
    <location>
        <begin position="164"/>
        <end position="185"/>
    </location>
</feature>
<dbReference type="EMBL" id="LGUA01001271">
    <property type="protein sequence ID" value="OAX78857.1"/>
    <property type="molecule type" value="Genomic_DNA"/>
</dbReference>
<feature type="domain" description="ABC1 atypical kinase-like" evidence="3">
    <location>
        <begin position="240"/>
        <end position="290"/>
    </location>
</feature>
<comment type="similarity">
    <text evidence="1">Belongs to the protein kinase superfamily. ADCK protein kinase family.</text>
</comment>
<dbReference type="AlphaFoldDB" id="A0A1B7NQF3"/>
<dbReference type="InterPro" id="IPR004147">
    <property type="entry name" value="ABC1_dom"/>
</dbReference>
<dbReference type="PANTHER" id="PTHR45890:SF1">
    <property type="entry name" value="AARF DOMAIN CONTAINING KINASE 2"/>
    <property type="match status" value="1"/>
</dbReference>
<dbReference type="InterPro" id="IPR052402">
    <property type="entry name" value="ADCK_kinase"/>
</dbReference>
<keyword evidence="2" id="KW-1133">Transmembrane helix</keyword>
<dbReference type="CDD" id="cd13971">
    <property type="entry name" value="ADCK2-like"/>
    <property type="match status" value="1"/>
</dbReference>
<keyword evidence="5" id="KW-1185">Reference proteome</keyword>
<dbReference type="Pfam" id="PF03109">
    <property type="entry name" value="ABC1"/>
    <property type="match status" value="2"/>
</dbReference>
<accession>A0A1B7NQF3</accession>
<evidence type="ECO:0000313" key="5">
    <source>
        <dbReference type="Proteomes" id="UP000091918"/>
    </source>
</evidence>
<evidence type="ECO:0000259" key="3">
    <source>
        <dbReference type="Pfam" id="PF03109"/>
    </source>
</evidence>
<gene>
    <name evidence="4" type="ORF">ACJ72_06831</name>
</gene>
<dbReference type="SUPFAM" id="SSF56112">
    <property type="entry name" value="Protein kinase-like (PK-like)"/>
    <property type="match status" value="1"/>
</dbReference>
<proteinExistence type="inferred from homology"/>
<name>A0A1B7NQF3_9EURO</name>